<sequence>MTETVIEAFERLARDLLESPELSVQHTREPSVPIGGTGAFEIDERTEIQVTHYGEPEALEELEDRHGDAIMSSWYVETQDLSAGTGSSEPMLVSEAEFVLGCDPYDEYVSGGAGGAVSASSSTGSATTSEATDGHEDEQDAPDEPEYPEPSREMSEEGGGIRHVLAAEVPGEEDRHVCGTPIGEAEYEGSVRDLYDDLLGAIADPMLCDDCEDALAHFYGIPKDKVHERREDQYG</sequence>
<dbReference type="Proteomes" id="UP000203112">
    <property type="component" value="Segment"/>
</dbReference>
<evidence type="ECO:0000256" key="1">
    <source>
        <dbReference type="SAM" id="MobiDB-lite"/>
    </source>
</evidence>
<feature type="compositionally biased region" description="Acidic residues" evidence="1">
    <location>
        <begin position="135"/>
        <end position="147"/>
    </location>
</feature>
<feature type="compositionally biased region" description="Low complexity" evidence="1">
    <location>
        <begin position="116"/>
        <end position="131"/>
    </location>
</feature>
<proteinExistence type="predicted"/>
<accession>R4TKN2</accession>
<dbReference type="EMBL" id="KC292024">
    <property type="protein sequence ID" value="AGM11232.1"/>
    <property type="molecule type" value="Genomic_DNA"/>
</dbReference>
<reference evidence="2 3" key="1">
    <citation type="submission" date="2012-12" db="EMBL/GenBank/DDBJ databases">
        <authorList>
            <person name="Sencilo A."/>
            <person name="Jacobs-Sera D."/>
            <person name="Russell D.A."/>
            <person name="Ko C."/>
            <person name="Atanasova N."/>
            <person name="Osterlund E."/>
            <person name="Oksanen H.M."/>
            <person name="Bamford D.H."/>
            <person name="Hatfull G.F."/>
            <person name="Roine E."/>
            <person name="Hendrix R.W."/>
        </authorList>
    </citation>
    <scope>NUCLEOTIDE SEQUENCE [LARGE SCALE GENOMIC DNA]</scope>
</reference>
<gene>
    <name evidence="2" type="primary">67</name>
    <name evidence="2" type="ORF">HHTV2_67</name>
</gene>
<dbReference type="KEGG" id="vg:16194307"/>
<dbReference type="GeneID" id="16194307"/>
<dbReference type="RefSeq" id="YP_008060376.1">
    <property type="nucleotide sequence ID" value="NC_021340.1"/>
</dbReference>
<evidence type="ECO:0000313" key="3">
    <source>
        <dbReference type="Proteomes" id="UP000203112"/>
    </source>
</evidence>
<keyword evidence="3" id="KW-1185">Reference proteome</keyword>
<organism evidence="2 3">
    <name type="scientific">Haloarcula hispanica tailed virus 2</name>
    <dbReference type="NCBI Taxonomy" id="1273751"/>
    <lineage>
        <taxon>Viruses</taxon>
        <taxon>Duplodnaviria</taxon>
        <taxon>Heunggongvirae</taxon>
        <taxon>Uroviricota</taxon>
        <taxon>Caudoviricetes</taxon>
        <taxon>Saparoviridae</taxon>
        <taxon>Halohivirus</taxon>
        <taxon>Halohivirus suolae</taxon>
        <taxon>Halohivirus HHTV2</taxon>
    </lineage>
</organism>
<protein>
    <submittedName>
        <fullName evidence="2">Uncharacterized protein</fullName>
    </submittedName>
</protein>
<name>R4TKN2_9CAUD</name>
<evidence type="ECO:0000313" key="2">
    <source>
        <dbReference type="EMBL" id="AGM11232.1"/>
    </source>
</evidence>
<feature type="region of interest" description="Disordered" evidence="1">
    <location>
        <begin position="113"/>
        <end position="159"/>
    </location>
</feature>